<dbReference type="EMBL" id="HBUF01652745">
    <property type="protein sequence ID" value="CAG6787234.1"/>
    <property type="molecule type" value="Transcribed_RNA"/>
</dbReference>
<protein>
    <submittedName>
        <fullName evidence="1">Uncharacterized protein</fullName>
    </submittedName>
</protein>
<accession>A0A8D9BKT3</accession>
<reference evidence="1" key="1">
    <citation type="submission" date="2021-05" db="EMBL/GenBank/DDBJ databases">
        <authorList>
            <person name="Alioto T."/>
            <person name="Alioto T."/>
            <person name="Gomez Garrido J."/>
        </authorList>
    </citation>
    <scope>NUCLEOTIDE SEQUENCE</scope>
</reference>
<sequence length="218" mass="24805">MRIFKFSTLNCTEIHQVGKNSSKYSNNTIQIFVYCIFMAAGGLRRINPKYLDFLNHCPLQPPPMFPYYARHLPHNIFSMPPARGYPARDIVPLPLAGNHFPLTGEMLPLCRSSNFAGDMVPLCRSSYLGLHDIIPVSMQYEKDGLWLRFQMIGYSPSELRVVAHYDHIEVVASKRTNGNDVKETRQMIRTPYPVAEYGLQTGVEVDDGTVVAYVPWGY</sequence>
<proteinExistence type="predicted"/>
<name>A0A8D9BKT3_9HEMI</name>
<evidence type="ECO:0000313" key="1">
    <source>
        <dbReference type="EMBL" id="CAG6787234.1"/>
    </source>
</evidence>
<dbReference type="AlphaFoldDB" id="A0A8D9BKT3"/>
<organism evidence="1">
    <name type="scientific">Cacopsylla melanoneura</name>
    <dbReference type="NCBI Taxonomy" id="428564"/>
    <lineage>
        <taxon>Eukaryota</taxon>
        <taxon>Metazoa</taxon>
        <taxon>Ecdysozoa</taxon>
        <taxon>Arthropoda</taxon>
        <taxon>Hexapoda</taxon>
        <taxon>Insecta</taxon>
        <taxon>Pterygota</taxon>
        <taxon>Neoptera</taxon>
        <taxon>Paraneoptera</taxon>
        <taxon>Hemiptera</taxon>
        <taxon>Sternorrhyncha</taxon>
        <taxon>Psylloidea</taxon>
        <taxon>Psyllidae</taxon>
        <taxon>Psyllinae</taxon>
        <taxon>Cacopsylla</taxon>
    </lineage>
</organism>